<dbReference type="SMART" id="SM00245">
    <property type="entry name" value="TSPc"/>
    <property type="match status" value="1"/>
</dbReference>
<dbReference type="InterPro" id="IPR005151">
    <property type="entry name" value="Tail-specific_protease"/>
</dbReference>
<keyword evidence="2 5" id="KW-0645">Protease</keyword>
<dbReference type="PANTHER" id="PTHR32060">
    <property type="entry name" value="TAIL-SPECIFIC PROTEASE"/>
    <property type="match status" value="1"/>
</dbReference>
<dbReference type="SMART" id="SM00228">
    <property type="entry name" value="PDZ"/>
    <property type="match status" value="1"/>
</dbReference>
<organism evidence="8 9">
    <name type="scientific">Piscinibacterium candidicorallinum</name>
    <dbReference type="NCBI Taxonomy" id="1793872"/>
    <lineage>
        <taxon>Bacteria</taxon>
        <taxon>Pseudomonadati</taxon>
        <taxon>Pseudomonadota</taxon>
        <taxon>Betaproteobacteria</taxon>
        <taxon>Burkholderiales</taxon>
        <taxon>Piscinibacterium</taxon>
    </lineage>
</organism>
<reference evidence="9" key="1">
    <citation type="journal article" date="2019" name="Int. J. Syst. Evol. Microbiol.">
        <title>The Global Catalogue of Microorganisms (GCM) 10K type strain sequencing project: providing services to taxonomists for standard genome sequencing and annotation.</title>
        <authorList>
            <consortium name="The Broad Institute Genomics Platform"/>
            <consortium name="The Broad Institute Genome Sequencing Center for Infectious Disease"/>
            <person name="Wu L."/>
            <person name="Ma J."/>
        </authorList>
    </citation>
    <scope>NUCLEOTIDE SEQUENCE [LARGE SCALE GENOMIC DNA]</scope>
    <source>
        <strain evidence="9">KCTC 52168</strain>
    </source>
</reference>
<dbReference type="RefSeq" id="WP_377305844.1">
    <property type="nucleotide sequence ID" value="NZ_CP180191.1"/>
</dbReference>
<sequence>MKFSGKVGLVAAGVVGGVCISLGLTALAQRGPTGPLPIEDIRAITDVFDAVKRNYVEPVDDKKLLNGAIQGMLQDLDPHSQYLDADAFKDLRDSTQGEFGGLGIEVGTEDGFIKVQTPIEDTPAFRAGIKSGDLIVRIDDKSTKGLNLQDAVKLMRGKPGTKLTLTVSRKDNPVPMVFTLTRDVIKIQSVRSRDIEQGFGYVRISQFQERTVESLVTKLNEIAAKQPNLKGLVLDLRNDPGGLLHGAIGVSAAFLPQDKLVVYTEGRTEENRRKFFASPEDYRGLRDDPLRKLNPIFKTVPVVVLVNAGTASASEIVAGALQDHGRAKIVGQATFGKGSVQTIIPLSPTTGVKLTTARYYTPKGRAIQAKGIEPDYVVNETAQGDVYADLFMREADMERHLTGRDEKQADAKSAEQRARELVERAERIEKLRAEGRRPIEFGSAEDFQLAQALNLLKGQPVVTAKPKESVASAATPGDKPKK</sequence>
<keyword evidence="6" id="KW-0175">Coiled coil</keyword>
<protein>
    <submittedName>
        <fullName evidence="8">S41 family peptidase</fullName>
    </submittedName>
</protein>
<dbReference type="Gene3D" id="2.30.42.10">
    <property type="match status" value="1"/>
</dbReference>
<dbReference type="InterPro" id="IPR036034">
    <property type="entry name" value="PDZ_sf"/>
</dbReference>
<feature type="coiled-coil region" evidence="6">
    <location>
        <begin position="404"/>
        <end position="431"/>
    </location>
</feature>
<dbReference type="PROSITE" id="PS50106">
    <property type="entry name" value="PDZ"/>
    <property type="match status" value="1"/>
</dbReference>
<feature type="domain" description="PDZ" evidence="7">
    <location>
        <begin position="88"/>
        <end position="156"/>
    </location>
</feature>
<proteinExistence type="inferred from homology"/>
<dbReference type="Gene3D" id="3.90.226.10">
    <property type="entry name" value="2-enoyl-CoA Hydratase, Chain A, domain 1"/>
    <property type="match status" value="1"/>
</dbReference>
<dbReference type="InterPro" id="IPR029045">
    <property type="entry name" value="ClpP/crotonase-like_dom_sf"/>
</dbReference>
<evidence type="ECO:0000256" key="4">
    <source>
        <dbReference type="ARBA" id="ARBA00022825"/>
    </source>
</evidence>
<gene>
    <name evidence="8" type="ORF">ACFOEN_16575</name>
</gene>
<evidence type="ECO:0000259" key="7">
    <source>
        <dbReference type="PROSITE" id="PS50106"/>
    </source>
</evidence>
<dbReference type="Pfam" id="PF22694">
    <property type="entry name" value="CtpB_N-like"/>
    <property type="match status" value="1"/>
</dbReference>
<keyword evidence="3 5" id="KW-0378">Hydrolase</keyword>
<accession>A0ABV7H5T9</accession>
<dbReference type="SUPFAM" id="SSF50156">
    <property type="entry name" value="PDZ domain-like"/>
    <property type="match status" value="1"/>
</dbReference>
<evidence type="ECO:0000256" key="6">
    <source>
        <dbReference type="SAM" id="Coils"/>
    </source>
</evidence>
<evidence type="ECO:0000313" key="8">
    <source>
        <dbReference type="EMBL" id="MFC3149239.1"/>
    </source>
</evidence>
<dbReference type="PANTHER" id="PTHR32060:SF30">
    <property type="entry name" value="CARBOXY-TERMINAL PROCESSING PROTEASE CTPA"/>
    <property type="match status" value="1"/>
</dbReference>
<dbReference type="InterPro" id="IPR055210">
    <property type="entry name" value="CtpA/B_N"/>
</dbReference>
<keyword evidence="4 5" id="KW-0720">Serine protease</keyword>
<evidence type="ECO:0000256" key="1">
    <source>
        <dbReference type="ARBA" id="ARBA00009179"/>
    </source>
</evidence>
<dbReference type="InterPro" id="IPR004447">
    <property type="entry name" value="Peptidase_S41A"/>
</dbReference>
<dbReference type="Pfam" id="PF13180">
    <property type="entry name" value="PDZ_2"/>
    <property type="match status" value="1"/>
</dbReference>
<dbReference type="InterPro" id="IPR001478">
    <property type="entry name" value="PDZ"/>
</dbReference>
<comment type="similarity">
    <text evidence="1 5">Belongs to the peptidase S41A family.</text>
</comment>
<dbReference type="SUPFAM" id="SSF52096">
    <property type="entry name" value="ClpP/crotonase"/>
    <property type="match status" value="1"/>
</dbReference>
<dbReference type="CDD" id="cd07560">
    <property type="entry name" value="Peptidase_S41_CPP"/>
    <property type="match status" value="1"/>
</dbReference>
<evidence type="ECO:0000313" key="9">
    <source>
        <dbReference type="Proteomes" id="UP001595556"/>
    </source>
</evidence>
<dbReference type="CDD" id="cd06782">
    <property type="entry name" value="cpPDZ_CPP-like"/>
    <property type="match status" value="1"/>
</dbReference>
<dbReference type="Proteomes" id="UP001595556">
    <property type="component" value="Unassembled WGS sequence"/>
</dbReference>
<dbReference type="EMBL" id="JBHRTI010000010">
    <property type="protein sequence ID" value="MFC3149239.1"/>
    <property type="molecule type" value="Genomic_DNA"/>
</dbReference>
<dbReference type="Pfam" id="PF03572">
    <property type="entry name" value="Peptidase_S41"/>
    <property type="match status" value="1"/>
</dbReference>
<name>A0ABV7H5T9_9BURK</name>
<keyword evidence="9" id="KW-1185">Reference proteome</keyword>
<evidence type="ECO:0000256" key="5">
    <source>
        <dbReference type="RuleBase" id="RU004404"/>
    </source>
</evidence>
<dbReference type="Gene3D" id="3.30.750.44">
    <property type="match status" value="1"/>
</dbReference>
<dbReference type="NCBIfam" id="TIGR00225">
    <property type="entry name" value="prc"/>
    <property type="match status" value="1"/>
</dbReference>
<comment type="caution">
    <text evidence="8">The sequence shown here is derived from an EMBL/GenBank/DDBJ whole genome shotgun (WGS) entry which is preliminary data.</text>
</comment>
<evidence type="ECO:0000256" key="2">
    <source>
        <dbReference type="ARBA" id="ARBA00022670"/>
    </source>
</evidence>
<evidence type="ECO:0000256" key="3">
    <source>
        <dbReference type="ARBA" id="ARBA00022801"/>
    </source>
</evidence>